<dbReference type="AlphaFoldDB" id="A0A841CPS5"/>
<name>A0A841CPS5_9PSEU</name>
<evidence type="ECO:0000313" key="2">
    <source>
        <dbReference type="Proteomes" id="UP000547510"/>
    </source>
</evidence>
<keyword evidence="2" id="KW-1185">Reference proteome</keyword>
<protein>
    <submittedName>
        <fullName evidence="1">Uncharacterized protein</fullName>
    </submittedName>
</protein>
<dbReference type="RefSeq" id="WP_184693717.1">
    <property type="nucleotide sequence ID" value="NZ_JACHJN010000007.1"/>
</dbReference>
<comment type="caution">
    <text evidence="1">The sequence shown here is derived from an EMBL/GenBank/DDBJ whole genome shotgun (WGS) entry which is preliminary data.</text>
</comment>
<accession>A0A841CPS5</accession>
<dbReference type="Proteomes" id="UP000547510">
    <property type="component" value="Unassembled WGS sequence"/>
</dbReference>
<sequence>MTTDVSAVERVEALARRAEPASTPDDRDEAAVPAEGLAARLAAEPVATGGTGASCTILAACRWN</sequence>
<dbReference type="EMBL" id="JACHJN010000007">
    <property type="protein sequence ID" value="MBB5958077.1"/>
    <property type="molecule type" value="Genomic_DNA"/>
</dbReference>
<evidence type="ECO:0000313" key="1">
    <source>
        <dbReference type="EMBL" id="MBB5958077.1"/>
    </source>
</evidence>
<proteinExistence type="predicted"/>
<reference evidence="1 2" key="1">
    <citation type="submission" date="2020-08" db="EMBL/GenBank/DDBJ databases">
        <title>Genomic Encyclopedia of Type Strains, Phase III (KMG-III): the genomes of soil and plant-associated and newly described type strains.</title>
        <authorList>
            <person name="Whitman W."/>
        </authorList>
    </citation>
    <scope>NUCLEOTIDE SEQUENCE [LARGE SCALE GENOMIC DNA]</scope>
    <source>
        <strain evidence="1 2">CECT 8640</strain>
    </source>
</reference>
<organism evidence="1 2">
    <name type="scientific">Saccharothrix tamanrassetensis</name>
    <dbReference type="NCBI Taxonomy" id="1051531"/>
    <lineage>
        <taxon>Bacteria</taxon>
        <taxon>Bacillati</taxon>
        <taxon>Actinomycetota</taxon>
        <taxon>Actinomycetes</taxon>
        <taxon>Pseudonocardiales</taxon>
        <taxon>Pseudonocardiaceae</taxon>
        <taxon>Saccharothrix</taxon>
    </lineage>
</organism>
<gene>
    <name evidence="1" type="ORF">FHS29_004685</name>
</gene>